<dbReference type="CDD" id="cd01908">
    <property type="entry name" value="YafJ"/>
    <property type="match status" value="1"/>
</dbReference>
<dbReference type="InterPro" id="IPR026869">
    <property type="entry name" value="EgtC-like"/>
</dbReference>
<proteinExistence type="predicted"/>
<keyword evidence="3" id="KW-0808">Transferase</keyword>
<comment type="caution">
    <text evidence="3">The sequence shown here is derived from an EMBL/GenBank/DDBJ whole genome shotgun (WGS) entry which is preliminary data.</text>
</comment>
<accession>A0A431VME8</accession>
<gene>
    <name evidence="3" type="ORF">EJ903_03710</name>
</gene>
<evidence type="ECO:0000313" key="4">
    <source>
        <dbReference type="Proteomes" id="UP000277007"/>
    </source>
</evidence>
<feature type="domain" description="Glutamine amidotransferase type-2" evidence="2">
    <location>
        <begin position="2"/>
        <end position="255"/>
    </location>
</feature>
<keyword evidence="4" id="KW-1185">Reference proteome</keyword>
<dbReference type="InterPro" id="IPR052373">
    <property type="entry name" value="Gamma-glu_amide_hydrolase"/>
</dbReference>
<reference evidence="3 4" key="1">
    <citation type="submission" date="2018-12" db="EMBL/GenBank/DDBJ databases">
        <authorList>
            <person name="Yang Y."/>
        </authorList>
    </citation>
    <scope>NUCLEOTIDE SEQUENCE [LARGE SCALE GENOMIC DNA]</scope>
    <source>
        <strain evidence="3 4">L-25-5w-1</strain>
    </source>
</reference>
<keyword evidence="1 3" id="KW-0315">Glutamine amidotransferase</keyword>
<evidence type="ECO:0000259" key="2">
    <source>
        <dbReference type="PROSITE" id="PS51278"/>
    </source>
</evidence>
<dbReference type="RefSeq" id="WP_126612249.1">
    <property type="nucleotide sequence ID" value="NZ_JBHUCY010000010.1"/>
</dbReference>
<dbReference type="PANTHER" id="PTHR43187:SF1">
    <property type="entry name" value="GLUTAMINE AMIDOTRANSFERASE DUG3-RELATED"/>
    <property type="match status" value="1"/>
</dbReference>
<dbReference type="Pfam" id="PF13230">
    <property type="entry name" value="GATase_4"/>
    <property type="match status" value="1"/>
</dbReference>
<dbReference type="EMBL" id="RXMA01000002">
    <property type="protein sequence ID" value="RTR23646.1"/>
    <property type="molecule type" value="Genomic_DNA"/>
</dbReference>
<dbReference type="SUPFAM" id="SSF56235">
    <property type="entry name" value="N-terminal nucleophile aminohydrolases (Ntn hydrolases)"/>
    <property type="match status" value="1"/>
</dbReference>
<dbReference type="PROSITE" id="PS51278">
    <property type="entry name" value="GATASE_TYPE_2"/>
    <property type="match status" value="1"/>
</dbReference>
<dbReference type="Proteomes" id="UP000277007">
    <property type="component" value="Unassembled WGS sequence"/>
</dbReference>
<dbReference type="Gene3D" id="3.60.20.10">
    <property type="entry name" value="Glutamine Phosphoribosylpyrophosphate, subunit 1, domain 1"/>
    <property type="match status" value="1"/>
</dbReference>
<dbReference type="InterPro" id="IPR029055">
    <property type="entry name" value="Ntn_hydrolases_N"/>
</dbReference>
<evidence type="ECO:0000313" key="3">
    <source>
        <dbReference type="EMBL" id="RTR23646.1"/>
    </source>
</evidence>
<protein>
    <submittedName>
        <fullName evidence="3">Class II glutamine amidotransferase</fullName>
    </submittedName>
</protein>
<sequence>MCRFLAYCGEPVLLESLVCTPCHSLIEQSMHASEAKTETNGDGFGVGWYSDRVEPGRYCEVRPAWSDENLQSICGHVRSHLFFAHVRAATGTAVSRANCHPFKSGRFLFMHNGQVGDWSKLRRRVEAMIPDHLYASRTGTTDSEAIFLTAMGRGLDSDPVGAVQSVLADIHDDMKSSGIRAPLRFTATWTDGERVWAVRWASDNKPPSLYWRYTDSGLIVVSEPVDSQRECWQPVPNGGGLVARLGGGPEAFSFH</sequence>
<dbReference type="InterPro" id="IPR017932">
    <property type="entry name" value="GATase_2_dom"/>
</dbReference>
<evidence type="ECO:0000256" key="1">
    <source>
        <dbReference type="ARBA" id="ARBA00022962"/>
    </source>
</evidence>
<dbReference type="OrthoDB" id="9804310at2"/>
<name>A0A431VME8_9PROT</name>
<dbReference type="AlphaFoldDB" id="A0A431VME8"/>
<dbReference type="PANTHER" id="PTHR43187">
    <property type="entry name" value="GLUTAMINE AMIDOTRANSFERASE DUG3-RELATED"/>
    <property type="match status" value="1"/>
</dbReference>
<organism evidence="3 4">
    <name type="scientific">Azospirillum griseum</name>
    <dbReference type="NCBI Taxonomy" id="2496639"/>
    <lineage>
        <taxon>Bacteria</taxon>
        <taxon>Pseudomonadati</taxon>
        <taxon>Pseudomonadota</taxon>
        <taxon>Alphaproteobacteria</taxon>
        <taxon>Rhodospirillales</taxon>
        <taxon>Azospirillaceae</taxon>
        <taxon>Azospirillum</taxon>
    </lineage>
</organism>
<dbReference type="GO" id="GO:0016740">
    <property type="term" value="F:transferase activity"/>
    <property type="evidence" value="ECO:0007669"/>
    <property type="project" value="UniProtKB-KW"/>
</dbReference>